<dbReference type="InterPro" id="IPR036890">
    <property type="entry name" value="HATPase_C_sf"/>
</dbReference>
<dbReference type="PROSITE" id="PS50109">
    <property type="entry name" value="HIS_KIN"/>
    <property type="match status" value="1"/>
</dbReference>
<comment type="caution">
    <text evidence="11">The sequence shown here is derived from an EMBL/GenBank/DDBJ whole genome shotgun (WGS) entry which is preliminary data.</text>
</comment>
<dbReference type="InterPro" id="IPR003594">
    <property type="entry name" value="HATPase_dom"/>
</dbReference>
<keyword evidence="5" id="KW-0808">Transferase</keyword>
<reference evidence="11" key="1">
    <citation type="submission" date="2022-12" db="EMBL/GenBank/DDBJ databases">
        <title>Paracoccus onchidii sp. nov., isolated from a marine invertebrate from the South China Sea.</title>
        <authorList>
            <person name="Xu S."/>
            <person name="Liu Z."/>
            <person name="Xu Y."/>
        </authorList>
    </citation>
    <scope>NUCLEOTIDE SEQUENCE</scope>
    <source>
        <strain evidence="11">Z330</strain>
    </source>
</reference>
<dbReference type="Pfam" id="PF02518">
    <property type="entry name" value="HATPase_c"/>
    <property type="match status" value="1"/>
</dbReference>
<dbReference type="EC" id="2.7.13.3" evidence="3"/>
<comment type="subcellular location">
    <subcellularLocation>
        <location evidence="2">Membrane</location>
    </subcellularLocation>
</comment>
<gene>
    <name evidence="11" type="ORF">PAF17_15700</name>
</gene>
<protein>
    <recommendedName>
        <fullName evidence="3">histidine kinase</fullName>
        <ecNumber evidence="3">2.7.13.3</ecNumber>
    </recommendedName>
</protein>
<keyword evidence="8" id="KW-1133">Transmembrane helix</keyword>
<dbReference type="RefSeq" id="WP_271890052.1">
    <property type="nucleotide sequence ID" value="NZ_JAQBIE010000022.1"/>
</dbReference>
<keyword evidence="12" id="KW-1185">Reference proteome</keyword>
<keyword evidence="8" id="KW-0812">Transmembrane</keyword>
<feature type="transmembrane region" description="Helical" evidence="8">
    <location>
        <begin position="6"/>
        <end position="28"/>
    </location>
</feature>
<evidence type="ECO:0000256" key="4">
    <source>
        <dbReference type="ARBA" id="ARBA00022553"/>
    </source>
</evidence>
<evidence type="ECO:0000313" key="12">
    <source>
        <dbReference type="Proteomes" id="UP001165641"/>
    </source>
</evidence>
<evidence type="ECO:0000259" key="9">
    <source>
        <dbReference type="PROSITE" id="PS50109"/>
    </source>
</evidence>
<evidence type="ECO:0000256" key="1">
    <source>
        <dbReference type="ARBA" id="ARBA00000085"/>
    </source>
</evidence>
<dbReference type="Proteomes" id="UP001165641">
    <property type="component" value="Unassembled WGS sequence"/>
</dbReference>
<name>A0ABT4ZHZ6_9RHOB</name>
<evidence type="ECO:0000256" key="3">
    <source>
        <dbReference type="ARBA" id="ARBA00012438"/>
    </source>
</evidence>
<evidence type="ECO:0000259" key="10">
    <source>
        <dbReference type="PROSITE" id="PS50885"/>
    </source>
</evidence>
<accession>A0ABT4ZHZ6</accession>
<sequence length="440" mass="48034">MKKLSLTIRVLIVILAVQAVLFVMLAIANLDGMRREIATETRLATQTARSLVLATIGTMQGSVPDDRLMAMLPERLVPPRHTRIAILDASDGTIRQVGHTGPRNQAAPPWFSRLLAPDPTETRLPVMLRDRLRGFVHIATDSGDEIASAWRDIGKTLGLAALASAVQALLILFAVRAALRPVATITARLSEMSQGDLGARVGPLPQPDLAPLAEGVDHLAASLEQARAERSRLQRQVVSRADDERKAIARDLHDEMGPCLFGLRVEAEALQDRSRTNDDRQSAGAIMAIADQIAGVNRALLNDLRPAAIGQLPLADVLRDYVGDLNRMATETRIELNIAPDLPEPDEPTAITLFRILQEGCTNALRHAHPDRITIRVWTDPAHWRMILTDDGHGLPRQYRPGTGLTGMRERITLLGGSLHLSSEGTGTTIDATLPRRQVK</sequence>
<proteinExistence type="predicted"/>
<dbReference type="PROSITE" id="PS50885">
    <property type="entry name" value="HAMP"/>
    <property type="match status" value="1"/>
</dbReference>
<dbReference type="InterPro" id="IPR003660">
    <property type="entry name" value="HAMP_dom"/>
</dbReference>
<organism evidence="11 12">
    <name type="scientific">Paracoccus onchidii</name>
    <dbReference type="NCBI Taxonomy" id="3017813"/>
    <lineage>
        <taxon>Bacteria</taxon>
        <taxon>Pseudomonadati</taxon>
        <taxon>Pseudomonadota</taxon>
        <taxon>Alphaproteobacteria</taxon>
        <taxon>Rhodobacterales</taxon>
        <taxon>Paracoccaceae</taxon>
        <taxon>Paracoccus</taxon>
    </lineage>
</organism>
<dbReference type="Gene3D" id="1.20.5.1930">
    <property type="match status" value="1"/>
</dbReference>
<dbReference type="PANTHER" id="PTHR24421">
    <property type="entry name" value="NITRATE/NITRITE SENSOR PROTEIN NARX-RELATED"/>
    <property type="match status" value="1"/>
</dbReference>
<dbReference type="PANTHER" id="PTHR24421:SF58">
    <property type="entry name" value="SIGNAL TRANSDUCTION HISTIDINE-PROTEIN KINASE_PHOSPHATASE UHPB"/>
    <property type="match status" value="1"/>
</dbReference>
<evidence type="ECO:0000256" key="6">
    <source>
        <dbReference type="ARBA" id="ARBA00022777"/>
    </source>
</evidence>
<dbReference type="InterPro" id="IPR011712">
    <property type="entry name" value="Sig_transdc_His_kin_sub3_dim/P"/>
</dbReference>
<dbReference type="InterPro" id="IPR005467">
    <property type="entry name" value="His_kinase_dom"/>
</dbReference>
<dbReference type="Pfam" id="PF07730">
    <property type="entry name" value="HisKA_3"/>
    <property type="match status" value="1"/>
</dbReference>
<keyword evidence="8" id="KW-0472">Membrane</keyword>
<dbReference type="Gene3D" id="3.30.565.10">
    <property type="entry name" value="Histidine kinase-like ATPase, C-terminal domain"/>
    <property type="match status" value="1"/>
</dbReference>
<dbReference type="Pfam" id="PF00672">
    <property type="entry name" value="HAMP"/>
    <property type="match status" value="1"/>
</dbReference>
<evidence type="ECO:0000256" key="8">
    <source>
        <dbReference type="SAM" id="Phobius"/>
    </source>
</evidence>
<comment type="catalytic activity">
    <reaction evidence="1">
        <text>ATP + protein L-histidine = ADP + protein N-phospho-L-histidine.</text>
        <dbReference type="EC" id="2.7.13.3"/>
    </reaction>
</comment>
<dbReference type="SMART" id="SM00387">
    <property type="entry name" value="HATPase_c"/>
    <property type="match status" value="1"/>
</dbReference>
<feature type="transmembrane region" description="Helical" evidence="8">
    <location>
        <begin position="157"/>
        <end position="179"/>
    </location>
</feature>
<keyword evidence="7" id="KW-0902">Two-component regulatory system</keyword>
<evidence type="ECO:0000256" key="7">
    <source>
        <dbReference type="ARBA" id="ARBA00023012"/>
    </source>
</evidence>
<evidence type="ECO:0000256" key="2">
    <source>
        <dbReference type="ARBA" id="ARBA00004370"/>
    </source>
</evidence>
<dbReference type="SMART" id="SM00304">
    <property type="entry name" value="HAMP"/>
    <property type="match status" value="1"/>
</dbReference>
<evidence type="ECO:0000313" key="11">
    <source>
        <dbReference type="EMBL" id="MDB6178938.1"/>
    </source>
</evidence>
<dbReference type="SUPFAM" id="SSF55874">
    <property type="entry name" value="ATPase domain of HSP90 chaperone/DNA topoisomerase II/histidine kinase"/>
    <property type="match status" value="1"/>
</dbReference>
<feature type="domain" description="Histidine kinase" evidence="9">
    <location>
        <begin position="251"/>
        <end position="438"/>
    </location>
</feature>
<keyword evidence="6 11" id="KW-0418">Kinase</keyword>
<keyword evidence="4" id="KW-0597">Phosphoprotein</keyword>
<evidence type="ECO:0000256" key="5">
    <source>
        <dbReference type="ARBA" id="ARBA00022679"/>
    </source>
</evidence>
<dbReference type="InterPro" id="IPR050482">
    <property type="entry name" value="Sensor_HK_TwoCompSys"/>
</dbReference>
<feature type="domain" description="HAMP" evidence="10">
    <location>
        <begin position="176"/>
        <end position="228"/>
    </location>
</feature>
<dbReference type="CDD" id="cd16917">
    <property type="entry name" value="HATPase_UhpB-NarQ-NarX-like"/>
    <property type="match status" value="1"/>
</dbReference>
<dbReference type="GO" id="GO:0016301">
    <property type="term" value="F:kinase activity"/>
    <property type="evidence" value="ECO:0007669"/>
    <property type="project" value="UniProtKB-KW"/>
</dbReference>
<dbReference type="EMBL" id="JAQBIE010000022">
    <property type="protein sequence ID" value="MDB6178938.1"/>
    <property type="molecule type" value="Genomic_DNA"/>
</dbReference>